<dbReference type="Proteomes" id="UP000322080">
    <property type="component" value="Unassembled WGS sequence"/>
</dbReference>
<organism evidence="2 3">
    <name type="scientific">Maritimibacter fusiformis</name>
    <dbReference type="NCBI Taxonomy" id="2603819"/>
    <lineage>
        <taxon>Bacteria</taxon>
        <taxon>Pseudomonadati</taxon>
        <taxon>Pseudomonadota</taxon>
        <taxon>Alphaproteobacteria</taxon>
        <taxon>Rhodobacterales</taxon>
        <taxon>Roseobacteraceae</taxon>
        <taxon>Maritimibacter</taxon>
    </lineage>
</organism>
<accession>A0A5D0RLB5</accession>
<proteinExistence type="predicted"/>
<comment type="caution">
    <text evidence="2">The sequence shown here is derived from an EMBL/GenBank/DDBJ whole genome shotgun (WGS) entry which is preliminary data.</text>
</comment>
<evidence type="ECO:0000313" key="2">
    <source>
        <dbReference type="EMBL" id="TYB82430.1"/>
    </source>
</evidence>
<keyword evidence="3" id="KW-1185">Reference proteome</keyword>
<feature type="transmembrane region" description="Helical" evidence="1">
    <location>
        <begin position="12"/>
        <end position="36"/>
    </location>
</feature>
<dbReference type="AlphaFoldDB" id="A0A5D0RLB5"/>
<dbReference type="RefSeq" id="WP_148377193.1">
    <property type="nucleotide sequence ID" value="NZ_VSIY01000004.1"/>
</dbReference>
<keyword evidence="1" id="KW-1133">Transmembrane helix</keyword>
<evidence type="ECO:0000313" key="3">
    <source>
        <dbReference type="Proteomes" id="UP000322080"/>
    </source>
</evidence>
<reference evidence="2 3" key="1">
    <citation type="submission" date="2019-08" db="EMBL/GenBank/DDBJ databases">
        <title>Identification of a novel species of the genus Boseongicola.</title>
        <authorList>
            <person name="Zhang X.-Q."/>
        </authorList>
    </citation>
    <scope>NUCLEOTIDE SEQUENCE [LARGE SCALE GENOMIC DNA]</scope>
    <source>
        <strain evidence="2 3">HY14</strain>
    </source>
</reference>
<evidence type="ECO:0000256" key="1">
    <source>
        <dbReference type="SAM" id="Phobius"/>
    </source>
</evidence>
<gene>
    <name evidence="2" type="ORF">FVF75_06865</name>
</gene>
<name>A0A5D0RLB5_9RHOB</name>
<keyword evidence="1" id="KW-0472">Membrane</keyword>
<protein>
    <recommendedName>
        <fullName evidence="4">Pilus assembly protein</fullName>
    </recommendedName>
</protein>
<evidence type="ECO:0008006" key="4">
    <source>
        <dbReference type="Google" id="ProtNLM"/>
    </source>
</evidence>
<sequence>MQRLIFATDEDGAVTVDWVVLTAALVFMGISAAFYVSSSAPEVANNISTYMVNIEVVPE</sequence>
<keyword evidence="1" id="KW-0812">Transmembrane</keyword>
<dbReference type="EMBL" id="VSIY01000004">
    <property type="protein sequence ID" value="TYB82430.1"/>
    <property type="molecule type" value="Genomic_DNA"/>
</dbReference>